<feature type="compositionally biased region" description="Polar residues" evidence="1">
    <location>
        <begin position="498"/>
        <end position="518"/>
    </location>
</feature>
<feature type="signal peptide" evidence="2">
    <location>
        <begin position="1"/>
        <end position="21"/>
    </location>
</feature>
<feature type="compositionally biased region" description="Low complexity" evidence="1">
    <location>
        <begin position="152"/>
        <end position="163"/>
    </location>
</feature>
<dbReference type="InterPro" id="IPR003034">
    <property type="entry name" value="SAP_dom"/>
</dbReference>
<feature type="region of interest" description="Disordered" evidence="1">
    <location>
        <begin position="329"/>
        <end position="398"/>
    </location>
</feature>
<evidence type="ECO:0000259" key="3">
    <source>
        <dbReference type="PROSITE" id="PS50800"/>
    </source>
</evidence>
<dbReference type="GeneID" id="24267657"/>
<feature type="compositionally biased region" description="Basic and acidic residues" evidence="1">
    <location>
        <begin position="677"/>
        <end position="695"/>
    </location>
</feature>
<dbReference type="RefSeq" id="XP_012335397.1">
    <property type="nucleotide sequence ID" value="XM_012479974.1"/>
</dbReference>
<feature type="region of interest" description="Disordered" evidence="1">
    <location>
        <begin position="83"/>
        <end position="223"/>
    </location>
</feature>
<feature type="compositionally biased region" description="Basic residues" evidence="1">
    <location>
        <begin position="179"/>
        <end position="189"/>
    </location>
</feature>
<proteinExistence type="predicted"/>
<dbReference type="Proteomes" id="UP000054561">
    <property type="component" value="Unassembled WGS sequence"/>
</dbReference>
<feature type="domain" description="SAP" evidence="3">
    <location>
        <begin position="562"/>
        <end position="596"/>
    </location>
</feature>
<dbReference type="EMBL" id="KQ001666">
    <property type="protein sequence ID" value="KJP88068.1"/>
    <property type="molecule type" value="Genomic_DNA"/>
</dbReference>
<evidence type="ECO:0000256" key="1">
    <source>
        <dbReference type="SAM" id="MobiDB-lite"/>
    </source>
</evidence>
<dbReference type="OMA" id="NMLNGDN"/>
<keyword evidence="2" id="KW-0732">Signal</keyword>
<evidence type="ECO:0000313" key="5">
    <source>
        <dbReference type="Proteomes" id="UP000054561"/>
    </source>
</evidence>
<reference evidence="4 5" key="1">
    <citation type="submission" date="2014-03" db="EMBL/GenBank/DDBJ databases">
        <title>The Genome Sequence of Plasmodium fragile nilgiri.</title>
        <authorList>
            <consortium name="The Broad Institute Genomics Platform"/>
            <consortium name="The Broad Institute Genome Sequencing Center for Infectious Disease"/>
            <person name="Neafsey D."/>
            <person name="Duraisingh M."/>
            <person name="Young S.K."/>
            <person name="Zeng Q."/>
            <person name="Gargeya S."/>
            <person name="Abouelleil A."/>
            <person name="Alvarado L."/>
            <person name="Chapman S.B."/>
            <person name="Gainer-Dewar J."/>
            <person name="Goldberg J."/>
            <person name="Griggs A."/>
            <person name="Gujja S."/>
            <person name="Hansen M."/>
            <person name="Howarth C."/>
            <person name="Imamovic A."/>
            <person name="Larimer J."/>
            <person name="Pearson M."/>
            <person name="Poon T.W."/>
            <person name="Priest M."/>
            <person name="Roberts A."/>
            <person name="Saif S."/>
            <person name="Shea T."/>
            <person name="Sykes S."/>
            <person name="Wortman J."/>
            <person name="Nusbaum C."/>
            <person name="Birren B."/>
        </authorList>
    </citation>
    <scope>NUCLEOTIDE SEQUENCE [LARGE SCALE GENOMIC DNA]</scope>
    <source>
        <strain evidence="5">nilgiri</strain>
    </source>
</reference>
<sequence length="954" mass="108504">MKRMYIGLALLYCSVLDLLHALFKKSGGVIKKNPLHDKGLGYISSLEKQNTANSIHMKHITLIKRKKKKFILAKKKRDTNMLITVRASQQEGADGLRMSPPLYMLGQDTLDPSDGGSGQSGARSSQSGGSGADGGGEEDAPSRGQPHVQLQPPSEEALSPSSPGHDDGDDVEDDQDERRKKKRKKKKKESRGENSNSVEEREEKESNPDGNKDMLNVDTPEYEAHLSKLANSYLKKAETMDSKQLAGLDKEKMLEEYNRLVQILKESAHEKKRQYEGNEKKDMYELNERVINSSRKLNLQKMKREIEKSFTPNDAVEKKIQDYMFMFTQAPPGGAADRPTAEVSTADRSAADGRTADGSTAHVSTADRASADGAPPSSTPGATEPPQDELLEEHEERENKEILRRLSWGDYSGVDKFHFKFSAKDLDRMKNIESTEDESADERKLVDAAFKRIMKDNTVVKELKDKEKAFLQLYEQGRRENKIERDENVENLKYYNEMQRQGQREGQTQVQRRGQSGDTSEDSAGSAADGNTCKSAPGELINRKLFFNRVSSQFVHIKNEDIEEMSEAQVRDELRKRGYPTFGSIKEIKMRLQDVMRIRQNHEYDIRTILKNPEKHVLSHIRLDKLKENLKEFKENERCGDTESKIKQLDAAMEIANFINDPVDYLRIDTTERFAEVAEQERPGYHRRAGERPGEDGSAGERPGEGGSAGDEEDLSKVPIVNDCNISEQISMAEKLKKNFTLEENERQPDQVVRFGSEENVESSTASSFENQLQEEQEEQCRREVLKFGGLQETIQEFHSKHSLPLDFIGDFICKVSSETTYNINRYRKRRKEEVEALKKNEFEFLMYGNSINRDIIVHKFVNTNELISHYLTTKDIVTLIEYSNMADPVDIINFYSPETIFMLSEEYGVTVDKVIDACTRLNIRLPFGGDTHLNANCFNVLTTCLARMSGERR</sequence>
<feature type="region of interest" description="Disordered" evidence="1">
    <location>
        <begin position="498"/>
        <end position="535"/>
    </location>
</feature>
<name>A0A0D9QMB9_PLAFR</name>
<dbReference type="PROSITE" id="PS50800">
    <property type="entry name" value="SAP"/>
    <property type="match status" value="1"/>
</dbReference>
<protein>
    <recommendedName>
        <fullName evidence="3">SAP domain-containing protein</fullName>
    </recommendedName>
</protein>
<dbReference type="VEuPathDB" id="PlasmoDB:AK88_02343"/>
<evidence type="ECO:0000256" key="2">
    <source>
        <dbReference type="SAM" id="SignalP"/>
    </source>
</evidence>
<dbReference type="AlphaFoldDB" id="A0A0D9QMB9"/>
<feature type="region of interest" description="Disordered" evidence="1">
    <location>
        <begin position="677"/>
        <end position="717"/>
    </location>
</feature>
<accession>A0A0D9QMB9</accession>
<dbReference type="OrthoDB" id="364843at2759"/>
<evidence type="ECO:0000313" key="4">
    <source>
        <dbReference type="EMBL" id="KJP88068.1"/>
    </source>
</evidence>
<organism evidence="4 5">
    <name type="scientific">Plasmodium fragile</name>
    <dbReference type="NCBI Taxonomy" id="5857"/>
    <lineage>
        <taxon>Eukaryota</taxon>
        <taxon>Sar</taxon>
        <taxon>Alveolata</taxon>
        <taxon>Apicomplexa</taxon>
        <taxon>Aconoidasida</taxon>
        <taxon>Haemosporida</taxon>
        <taxon>Plasmodiidae</taxon>
        <taxon>Plasmodium</taxon>
        <taxon>Plasmodium (Plasmodium)</taxon>
    </lineage>
</organism>
<feature type="compositionally biased region" description="Basic and acidic residues" evidence="1">
    <location>
        <begin position="198"/>
        <end position="212"/>
    </location>
</feature>
<gene>
    <name evidence="4" type="ORF">AK88_02343</name>
</gene>
<keyword evidence="5" id="KW-1185">Reference proteome</keyword>
<feature type="chain" id="PRO_5002343841" description="SAP domain-containing protein" evidence="2">
    <location>
        <begin position="22"/>
        <end position="954"/>
    </location>
</feature>